<dbReference type="AlphaFoldDB" id="A0A7M1B7M7"/>
<name>A0A7M1B7M7_9BACT</name>
<evidence type="ECO:0000259" key="3">
    <source>
        <dbReference type="PROSITE" id="PS51677"/>
    </source>
</evidence>
<organism evidence="4 5">
    <name type="scientific">Sulfurimonas paralvinellae</name>
    <dbReference type="NCBI Taxonomy" id="317658"/>
    <lineage>
        <taxon>Bacteria</taxon>
        <taxon>Pseudomonadati</taxon>
        <taxon>Campylobacterota</taxon>
        <taxon>Epsilonproteobacteria</taxon>
        <taxon>Campylobacterales</taxon>
        <taxon>Sulfurimonadaceae</taxon>
        <taxon>Sulfurimonas</taxon>
    </lineage>
</organism>
<protein>
    <submittedName>
        <fullName evidence="4">Polysaccharide deacetylase family protein</fullName>
    </submittedName>
</protein>
<accession>A0A7M1B7M7</accession>
<reference evidence="4 5" key="1">
    <citation type="submission" date="2019-07" db="EMBL/GenBank/DDBJ databases">
        <title>Sulfurimonas paralvinellae sp. nov., a novel mesophilic, hydrogen- and sulfur-oxidizing chemolithoautotroph within the Epsilonproteo- bacteria isolated from a deep-sea hydrothermal vent polychaete nest, reclassification of Thiomicrospira denitrificans as Sulfurimonas denitrificans comb. nov. and emended description of the genus Sulfurimonas.</title>
        <authorList>
            <person name="Wang S."/>
            <person name="Jiang L."/>
            <person name="Shao Z."/>
        </authorList>
    </citation>
    <scope>NUCLEOTIDE SEQUENCE [LARGE SCALE GENOMIC DNA]</scope>
    <source>
        <strain evidence="4 5">GO25</strain>
    </source>
</reference>
<dbReference type="Pfam" id="PF01522">
    <property type="entry name" value="Polysacc_deac_1"/>
    <property type="match status" value="1"/>
</dbReference>
<dbReference type="PANTHER" id="PTHR34216">
    <property type="match status" value="1"/>
</dbReference>
<dbReference type="RefSeq" id="WP_193111903.1">
    <property type="nucleotide sequence ID" value="NZ_CP041406.1"/>
</dbReference>
<dbReference type="PANTHER" id="PTHR34216:SF3">
    <property type="entry name" value="POLY-BETA-1,6-N-ACETYL-D-GLUCOSAMINE N-DEACETYLASE"/>
    <property type="match status" value="1"/>
</dbReference>
<dbReference type="GO" id="GO:0016810">
    <property type="term" value="F:hydrolase activity, acting on carbon-nitrogen (but not peptide) bonds"/>
    <property type="evidence" value="ECO:0007669"/>
    <property type="project" value="InterPro"/>
</dbReference>
<dbReference type="Proteomes" id="UP000593580">
    <property type="component" value="Chromosome"/>
</dbReference>
<keyword evidence="5" id="KW-1185">Reference proteome</keyword>
<proteinExistence type="predicted"/>
<dbReference type="CDD" id="cd10973">
    <property type="entry name" value="CE4_DAC_u4_5s"/>
    <property type="match status" value="1"/>
</dbReference>
<dbReference type="KEGG" id="spal:FM071_04885"/>
<evidence type="ECO:0000313" key="4">
    <source>
        <dbReference type="EMBL" id="QOP45655.1"/>
    </source>
</evidence>
<dbReference type="GO" id="GO:0005975">
    <property type="term" value="P:carbohydrate metabolic process"/>
    <property type="evidence" value="ECO:0007669"/>
    <property type="project" value="InterPro"/>
</dbReference>
<dbReference type="EMBL" id="CP041406">
    <property type="protein sequence ID" value="QOP45655.1"/>
    <property type="molecule type" value="Genomic_DNA"/>
</dbReference>
<feature type="domain" description="NodB homology" evidence="3">
    <location>
        <begin position="82"/>
        <end position="290"/>
    </location>
</feature>
<dbReference type="InterPro" id="IPR011330">
    <property type="entry name" value="Glyco_hydro/deAcase_b/a-brl"/>
</dbReference>
<dbReference type="GO" id="GO:0005576">
    <property type="term" value="C:extracellular region"/>
    <property type="evidence" value="ECO:0007669"/>
    <property type="project" value="UniProtKB-SubCell"/>
</dbReference>
<evidence type="ECO:0000256" key="2">
    <source>
        <dbReference type="ARBA" id="ARBA00022729"/>
    </source>
</evidence>
<comment type="subcellular location">
    <subcellularLocation>
        <location evidence="1">Secreted</location>
    </subcellularLocation>
</comment>
<keyword evidence="2" id="KW-0732">Signal</keyword>
<dbReference type="InterPro" id="IPR002509">
    <property type="entry name" value="NODB_dom"/>
</dbReference>
<gene>
    <name evidence="4" type="ORF">FM071_04885</name>
</gene>
<dbReference type="SUPFAM" id="SSF88713">
    <property type="entry name" value="Glycoside hydrolase/deacetylase"/>
    <property type="match status" value="1"/>
</dbReference>
<evidence type="ECO:0000313" key="5">
    <source>
        <dbReference type="Proteomes" id="UP000593580"/>
    </source>
</evidence>
<dbReference type="PROSITE" id="PS51677">
    <property type="entry name" value="NODB"/>
    <property type="match status" value="1"/>
</dbReference>
<dbReference type="InterPro" id="IPR051398">
    <property type="entry name" value="Polysacch_Deacetylase"/>
</dbReference>
<sequence>MLQKTVLFVLVSMFLTSTLFGMQKHVVILQYHRFDENKYPTTSISMKLFTQQMEYLTQHHYNIWPLSKVVRYLQQKKPLPDKTVVISIDDAYRSTYTKAYPLLKKYHLPFTLFVSTLPVDHGSKNYLTWDMMREMAKNGAEFANHTYSHQYLVRDRLKDPQDKQYIVDEIQKSQEKLEKELGNSVATKPKMLAYPFGEYDKNLMHITKELGYVGVAQNSGPISSESDFMALRRFPMSGGYGEMEQFVVKINTLPLPLLSVEDEDTIVDESNNPPLLTLSLQKPLKGFQCFNANGEKLKMQWMSDTQVTVQSSKPLAYPRDHYTCTAPTQNKESWYWYSHLWVVLQKQP</sequence>
<dbReference type="Gene3D" id="3.20.20.370">
    <property type="entry name" value="Glycoside hydrolase/deacetylase"/>
    <property type="match status" value="1"/>
</dbReference>
<evidence type="ECO:0000256" key="1">
    <source>
        <dbReference type="ARBA" id="ARBA00004613"/>
    </source>
</evidence>